<protein>
    <submittedName>
        <fullName evidence="7">NADPH-adrenodoxin reductase</fullName>
        <ecNumber evidence="7">1.18.1.6</ecNumber>
    </submittedName>
</protein>
<dbReference type="Proteomes" id="UP001176521">
    <property type="component" value="Unassembled WGS sequence"/>
</dbReference>
<keyword evidence="2" id="KW-0285">Flavoprotein</keyword>
<comment type="caution">
    <text evidence="7">The sequence shown here is derived from an EMBL/GenBank/DDBJ whole genome shotgun (WGS) entry which is preliminary data.</text>
</comment>
<keyword evidence="8" id="KW-1185">Reference proteome</keyword>
<evidence type="ECO:0000313" key="7">
    <source>
        <dbReference type="EMBL" id="KAK0533697.1"/>
    </source>
</evidence>
<dbReference type="GO" id="GO:0016491">
    <property type="term" value="F:oxidoreductase activity"/>
    <property type="evidence" value="ECO:0007669"/>
    <property type="project" value="UniProtKB-KW"/>
</dbReference>
<dbReference type="PRINTS" id="PR00411">
    <property type="entry name" value="PNDRDTASEI"/>
</dbReference>
<dbReference type="AlphaFoldDB" id="A0AAN6JKX1"/>
<dbReference type="InterPro" id="IPR055275">
    <property type="entry name" value="Ferredox_Rdtase"/>
</dbReference>
<comment type="cofactor">
    <cofactor evidence="1">
        <name>FAD</name>
        <dbReference type="ChEBI" id="CHEBI:57692"/>
    </cofactor>
</comment>
<accession>A0AAN6JKX1</accession>
<reference evidence="7" key="1">
    <citation type="journal article" date="2023" name="PhytoFront">
        <title>Draft Genome Resources of Seven Strains of Tilletia horrida, Causal Agent of Kernel Smut of Rice.</title>
        <authorList>
            <person name="Khanal S."/>
            <person name="Antony Babu S."/>
            <person name="Zhou X.G."/>
        </authorList>
    </citation>
    <scope>NUCLEOTIDE SEQUENCE</scope>
    <source>
        <strain evidence="7">TX3</strain>
    </source>
</reference>
<sequence>MAAAAAQPIKLAIIGSGPSAFYAATRALTAVTTTASMPPVSAVHIYESLPTPFGLVRAGVAPDHPDVKNVVHRFSEVVRAARPGCSTSGSGSGQFRFFGNVKVVAGAVSSGGSTLRSGNGTAVELPLEEILRNYTHVVLAYGSAQARTLGSRVAGQDLRGVCSALDFVNWYNGHPDAHSTGPPSASNTAPWLDVIRPGVRHVSIIGAGNVALDVARILLRARTPTSTFLAGTDIPSAVLAQLAQTQVEHVSIVARRGVAQVAFTNKEVREMLTLGESEGIDFVPLSKEAGELALDDVARLKELSDGATRALKAGEWSGGMDKETFAKHASELAGELRIRKRLIDLLIKGSKAPKPDAVGHRKSWSVEAFRAPEAILPKAEAASSAEQAEVGQVRWTVTEPVPLPRSADPEASVQVPSNAAQTPTWGGGTQSGPSANEPRWGSVQSTGRTVTTDTDAVVYSLGYVGAPLPLPSSTSPSQPASTAWQRLIPFDERRAVVKNEKGLVHWNAEAAAELNLSVEKLPQVHATGWIGRGPVGVIASTMYDAYDAVDLMLSRAASAPSHVPVSDPLSPPAALESALLSKKVSSPSERRTALTPRERRNSAAETVSEPELAVEGLAGSVVEWEDWEIVDEFERAAGAAHKPAPKEREKVVAFS</sequence>
<feature type="compositionally biased region" description="Polar residues" evidence="6">
    <location>
        <begin position="414"/>
        <end position="424"/>
    </location>
</feature>
<evidence type="ECO:0000256" key="1">
    <source>
        <dbReference type="ARBA" id="ARBA00001974"/>
    </source>
</evidence>
<keyword evidence="3" id="KW-0274">FAD</keyword>
<evidence type="ECO:0000256" key="2">
    <source>
        <dbReference type="ARBA" id="ARBA00022630"/>
    </source>
</evidence>
<organism evidence="7 8">
    <name type="scientific">Tilletia horrida</name>
    <dbReference type="NCBI Taxonomy" id="155126"/>
    <lineage>
        <taxon>Eukaryota</taxon>
        <taxon>Fungi</taxon>
        <taxon>Dikarya</taxon>
        <taxon>Basidiomycota</taxon>
        <taxon>Ustilaginomycotina</taxon>
        <taxon>Exobasidiomycetes</taxon>
        <taxon>Tilletiales</taxon>
        <taxon>Tilletiaceae</taxon>
        <taxon>Tilletia</taxon>
    </lineage>
</organism>
<feature type="region of interest" description="Disordered" evidence="6">
    <location>
        <begin position="578"/>
        <end position="608"/>
    </location>
</feature>
<dbReference type="PANTHER" id="PTHR48467">
    <property type="entry name" value="GLUTAMATE SYNTHASE 1 [NADH], CHLOROPLASTIC-LIKE"/>
    <property type="match status" value="1"/>
</dbReference>
<evidence type="ECO:0000313" key="8">
    <source>
        <dbReference type="Proteomes" id="UP001176521"/>
    </source>
</evidence>
<feature type="compositionally biased region" description="Basic and acidic residues" evidence="6">
    <location>
        <begin position="588"/>
        <end position="602"/>
    </location>
</feature>
<gene>
    <name evidence="7" type="primary">ARH1</name>
    <name evidence="7" type="ORF">OC842_002884</name>
</gene>
<keyword evidence="5 7" id="KW-0560">Oxidoreductase</keyword>
<keyword evidence="4" id="KW-0521">NADP</keyword>
<dbReference type="InterPro" id="IPR036188">
    <property type="entry name" value="FAD/NAD-bd_sf"/>
</dbReference>
<dbReference type="Gene3D" id="3.50.50.60">
    <property type="entry name" value="FAD/NAD(P)-binding domain"/>
    <property type="match status" value="1"/>
</dbReference>
<name>A0AAN6JKX1_9BASI</name>
<evidence type="ECO:0000256" key="5">
    <source>
        <dbReference type="ARBA" id="ARBA00023002"/>
    </source>
</evidence>
<dbReference type="PANTHER" id="PTHR48467:SF1">
    <property type="entry name" value="GLUTAMATE SYNTHASE 1 [NADH], CHLOROPLASTIC-LIKE"/>
    <property type="match status" value="1"/>
</dbReference>
<dbReference type="SUPFAM" id="SSF51971">
    <property type="entry name" value="Nucleotide-binding domain"/>
    <property type="match status" value="1"/>
</dbReference>
<evidence type="ECO:0000256" key="3">
    <source>
        <dbReference type="ARBA" id="ARBA00022827"/>
    </source>
</evidence>
<evidence type="ECO:0000256" key="6">
    <source>
        <dbReference type="SAM" id="MobiDB-lite"/>
    </source>
</evidence>
<evidence type="ECO:0000256" key="4">
    <source>
        <dbReference type="ARBA" id="ARBA00022857"/>
    </source>
</evidence>
<dbReference type="EMBL" id="JAPDMQ010000132">
    <property type="protein sequence ID" value="KAK0533697.1"/>
    <property type="molecule type" value="Genomic_DNA"/>
</dbReference>
<dbReference type="Gene3D" id="3.40.50.720">
    <property type="entry name" value="NAD(P)-binding Rossmann-like Domain"/>
    <property type="match status" value="1"/>
</dbReference>
<proteinExistence type="predicted"/>
<dbReference type="PRINTS" id="PR00368">
    <property type="entry name" value="FADPNR"/>
</dbReference>
<feature type="region of interest" description="Disordered" evidence="6">
    <location>
        <begin position="401"/>
        <end position="449"/>
    </location>
</feature>
<dbReference type="EC" id="1.18.1.6" evidence="7"/>